<dbReference type="Gene3D" id="3.90.226.10">
    <property type="entry name" value="2-enoyl-CoA Hydratase, Chain A, domain 1"/>
    <property type="match status" value="1"/>
</dbReference>
<keyword evidence="3" id="KW-1185">Reference proteome</keyword>
<name>A0A0F3QD68_RICBE</name>
<organism evidence="2 3">
    <name type="scientific">Rickettsia bellii str. RML An4</name>
    <dbReference type="NCBI Taxonomy" id="1359193"/>
    <lineage>
        <taxon>Bacteria</taxon>
        <taxon>Pseudomonadati</taxon>
        <taxon>Pseudomonadota</taxon>
        <taxon>Alphaproteobacteria</taxon>
        <taxon>Rickettsiales</taxon>
        <taxon>Rickettsiaceae</taxon>
        <taxon>Rickettsieae</taxon>
        <taxon>Rickettsia</taxon>
        <taxon>belli group</taxon>
    </lineage>
</organism>
<accession>A0A0F3QD68</accession>
<dbReference type="Pfam" id="PF03572">
    <property type="entry name" value="Peptidase_S41"/>
    <property type="match status" value="1"/>
</dbReference>
<dbReference type="RefSeq" id="WP_045799013.1">
    <property type="nucleotide sequence ID" value="NZ_LAOI01000001.1"/>
</dbReference>
<feature type="domain" description="Tail specific protease" evidence="1">
    <location>
        <begin position="114"/>
        <end position="170"/>
    </location>
</feature>
<sequence>MIFLYIFFSIIFLTSCQNGNHRNSDLKYIYNEIQENHPGIFNKEDPTFKENLKHNYLKANKAFYKTSQNPKQITEAFISTFNDTHLSVNWYNEMPKIIPYNFKPFQIKYFLKNIVWIDLPNFDLTESQQQEFNSLLAVIKNFRKKNIIVFDLRGNQGGNSDYGIASSNKVDTSNLVSLNCAHVFLNICSAISLANLMSEPHCFLL</sequence>
<evidence type="ECO:0000259" key="1">
    <source>
        <dbReference type="Pfam" id="PF03572"/>
    </source>
</evidence>
<dbReference type="InterPro" id="IPR005151">
    <property type="entry name" value="Tail-specific_protease"/>
</dbReference>
<dbReference type="GO" id="GO:0008236">
    <property type="term" value="F:serine-type peptidase activity"/>
    <property type="evidence" value="ECO:0007669"/>
    <property type="project" value="InterPro"/>
</dbReference>
<comment type="caution">
    <text evidence="2">The sequence shown here is derived from an EMBL/GenBank/DDBJ whole genome shotgun (WGS) entry which is preliminary data.</text>
</comment>
<dbReference type="InterPro" id="IPR029045">
    <property type="entry name" value="ClpP/crotonase-like_dom_sf"/>
</dbReference>
<protein>
    <submittedName>
        <fullName evidence="2">Peptidase S41 family protein</fullName>
    </submittedName>
</protein>
<dbReference type="Proteomes" id="UP000033661">
    <property type="component" value="Unassembled WGS sequence"/>
</dbReference>
<evidence type="ECO:0000313" key="3">
    <source>
        <dbReference type="Proteomes" id="UP000033661"/>
    </source>
</evidence>
<gene>
    <name evidence="2" type="ORF">RBEAN4_1075</name>
</gene>
<reference evidence="2 3" key="1">
    <citation type="submission" date="2015-02" db="EMBL/GenBank/DDBJ databases">
        <title>Genome Sequencing of Rickettsiales.</title>
        <authorList>
            <person name="Daugherty S.C."/>
            <person name="Su Q."/>
            <person name="Abolude K."/>
            <person name="Beier-Sexton M."/>
            <person name="Carlyon J.A."/>
            <person name="Carter R."/>
            <person name="Day N.P."/>
            <person name="Dumler S.J."/>
            <person name="Dyachenko V."/>
            <person name="Godinez A."/>
            <person name="Kurtti T.J."/>
            <person name="Lichay M."/>
            <person name="Mullins K.E."/>
            <person name="Ott S."/>
            <person name="Pappas-Brown V."/>
            <person name="Paris D.H."/>
            <person name="Patel P."/>
            <person name="Richards A.L."/>
            <person name="Sadzewicz L."/>
            <person name="Sears K."/>
            <person name="Seidman D."/>
            <person name="Sengamalay N."/>
            <person name="Stenos J."/>
            <person name="Tallon L.J."/>
            <person name="Vincent G."/>
            <person name="Fraser C.M."/>
            <person name="Munderloh U."/>
            <person name="Dunning-Hotopp J.C."/>
        </authorList>
    </citation>
    <scope>NUCLEOTIDE SEQUENCE [LARGE SCALE GENOMIC DNA]</scope>
    <source>
        <strain evidence="2 3">RML An4</strain>
    </source>
</reference>
<dbReference type="GO" id="GO:0006508">
    <property type="term" value="P:proteolysis"/>
    <property type="evidence" value="ECO:0007669"/>
    <property type="project" value="InterPro"/>
</dbReference>
<proteinExistence type="predicted"/>
<dbReference type="PATRIC" id="fig|1359193.3.peg.1037"/>
<dbReference type="EMBL" id="LAOI01000001">
    <property type="protein sequence ID" value="KJV90076.1"/>
    <property type="molecule type" value="Genomic_DNA"/>
</dbReference>
<dbReference type="AlphaFoldDB" id="A0A0F3QD68"/>
<evidence type="ECO:0000313" key="2">
    <source>
        <dbReference type="EMBL" id="KJV90076.1"/>
    </source>
</evidence>
<dbReference type="SUPFAM" id="SSF52096">
    <property type="entry name" value="ClpP/crotonase"/>
    <property type="match status" value="1"/>
</dbReference>